<protein>
    <recommendedName>
        <fullName evidence="3">F-box/LRR-repeat protein</fullName>
    </recommendedName>
</protein>
<evidence type="ECO:0008006" key="3">
    <source>
        <dbReference type="Google" id="ProtNLM"/>
    </source>
</evidence>
<dbReference type="Gene3D" id="3.80.10.10">
    <property type="entry name" value="Ribonuclease Inhibitor"/>
    <property type="match status" value="1"/>
</dbReference>
<dbReference type="InterPro" id="IPR032675">
    <property type="entry name" value="LRR_dom_sf"/>
</dbReference>
<dbReference type="Gramene" id="Psat07G0651800-T1">
    <property type="protein sequence ID" value="KAI5391736.1"/>
    <property type="gene ID" value="KIW84_076518"/>
</dbReference>
<evidence type="ECO:0000313" key="2">
    <source>
        <dbReference type="Proteomes" id="UP001058974"/>
    </source>
</evidence>
<dbReference type="AlphaFoldDB" id="A0A9D4VY27"/>
<dbReference type="OrthoDB" id="1406813at2759"/>
<comment type="caution">
    <text evidence="1">The sequence shown here is derived from an EMBL/GenBank/DDBJ whole genome shotgun (WGS) entry which is preliminary data.</text>
</comment>
<dbReference type="PANTHER" id="PTHR38926">
    <property type="entry name" value="F-BOX DOMAIN CONTAINING PROTEIN, EXPRESSED"/>
    <property type="match status" value="1"/>
</dbReference>
<accession>A0A9D4VY27</accession>
<dbReference type="Proteomes" id="UP001058974">
    <property type="component" value="Chromosome 7"/>
</dbReference>
<dbReference type="SUPFAM" id="SSF52047">
    <property type="entry name" value="RNI-like"/>
    <property type="match status" value="1"/>
</dbReference>
<dbReference type="EMBL" id="JAMSHJ010000007">
    <property type="protein sequence ID" value="KAI5391736.1"/>
    <property type="molecule type" value="Genomic_DNA"/>
</dbReference>
<keyword evidence="2" id="KW-1185">Reference proteome</keyword>
<organism evidence="1 2">
    <name type="scientific">Pisum sativum</name>
    <name type="common">Garden pea</name>
    <name type="synonym">Lathyrus oleraceus</name>
    <dbReference type="NCBI Taxonomy" id="3888"/>
    <lineage>
        <taxon>Eukaryota</taxon>
        <taxon>Viridiplantae</taxon>
        <taxon>Streptophyta</taxon>
        <taxon>Embryophyta</taxon>
        <taxon>Tracheophyta</taxon>
        <taxon>Spermatophyta</taxon>
        <taxon>Magnoliopsida</taxon>
        <taxon>eudicotyledons</taxon>
        <taxon>Gunneridae</taxon>
        <taxon>Pentapetalae</taxon>
        <taxon>rosids</taxon>
        <taxon>fabids</taxon>
        <taxon>Fabales</taxon>
        <taxon>Fabaceae</taxon>
        <taxon>Papilionoideae</taxon>
        <taxon>50 kb inversion clade</taxon>
        <taxon>NPAAA clade</taxon>
        <taxon>Hologalegina</taxon>
        <taxon>IRL clade</taxon>
        <taxon>Fabeae</taxon>
        <taxon>Lathyrus</taxon>
    </lineage>
</organism>
<gene>
    <name evidence="1" type="ORF">KIW84_076518</name>
</gene>
<evidence type="ECO:0000313" key="1">
    <source>
        <dbReference type="EMBL" id="KAI5391736.1"/>
    </source>
</evidence>
<proteinExistence type="predicted"/>
<sequence>MCSEFGRLDDTTMEVENMTVMMSNLMKNLNNDVSVETLMKNFNSDMSVEIFKYLDIFESSSAIDRFFEAWCKASQEGWQTLDFSMLKSDFIKTRVEPFVWVNHHFDNNLYNLLFAALKSSNGNIKNLIFHYNLFLTDDQFMYTAKRCPLVRRLVFVSWNRIKKISIKKAIRGWKDLESMTMPSIRDPKYVFEEISKNCKNFKELKIMGHLHMRFASALTMHLPNLEVLSIRCSCLDMKALALILDKLQHLQVLNISHFCFVKSGFHVDDRERYMFINEIDLSTIREKASRLCEFFLCEKQTSCIMCHRTRDGCGFPRWFMYEEGIWKDDEVKSLAI</sequence>
<reference evidence="1 2" key="1">
    <citation type="journal article" date="2022" name="Nat. Genet.">
        <title>Improved pea reference genome and pan-genome highlight genomic features and evolutionary characteristics.</title>
        <authorList>
            <person name="Yang T."/>
            <person name="Liu R."/>
            <person name="Luo Y."/>
            <person name="Hu S."/>
            <person name="Wang D."/>
            <person name="Wang C."/>
            <person name="Pandey M.K."/>
            <person name="Ge S."/>
            <person name="Xu Q."/>
            <person name="Li N."/>
            <person name="Li G."/>
            <person name="Huang Y."/>
            <person name="Saxena R.K."/>
            <person name="Ji Y."/>
            <person name="Li M."/>
            <person name="Yan X."/>
            <person name="He Y."/>
            <person name="Liu Y."/>
            <person name="Wang X."/>
            <person name="Xiang C."/>
            <person name="Varshney R.K."/>
            <person name="Ding H."/>
            <person name="Gao S."/>
            <person name="Zong X."/>
        </authorList>
    </citation>
    <scope>NUCLEOTIDE SEQUENCE [LARGE SCALE GENOMIC DNA]</scope>
    <source>
        <strain evidence="1 2">cv. Zhongwan 6</strain>
    </source>
</reference>
<dbReference type="PANTHER" id="PTHR38926:SF13">
    <property type="entry name" value="F-BOX DOMAIN CONTAINING PROTEIN, EXPRESSED"/>
    <property type="match status" value="1"/>
</dbReference>
<name>A0A9D4VY27_PEA</name>